<dbReference type="Pfam" id="PF13832">
    <property type="entry name" value="zf-HC5HC2H_2"/>
    <property type="match status" value="1"/>
</dbReference>
<dbReference type="CDD" id="cd15492">
    <property type="entry name" value="PHD_BRPF_JADE_like"/>
    <property type="match status" value="1"/>
</dbReference>
<dbReference type="PRINTS" id="PR00503">
    <property type="entry name" value="BROMODOMAIN"/>
</dbReference>
<dbReference type="PANTHER" id="PTHR13793:SF107">
    <property type="entry name" value="BROMODOMAIN-CONTAINING PROTEIN HOMOLOG"/>
    <property type="match status" value="1"/>
</dbReference>
<dbReference type="PROSITE" id="PS01359">
    <property type="entry name" value="ZF_PHD_1"/>
    <property type="match status" value="1"/>
</dbReference>
<evidence type="ECO:0000256" key="6">
    <source>
        <dbReference type="ARBA" id="ARBA00023117"/>
    </source>
</evidence>
<dbReference type="InterPro" id="IPR019786">
    <property type="entry name" value="Zinc_finger_PHD-type_CS"/>
</dbReference>
<evidence type="ECO:0000256" key="1">
    <source>
        <dbReference type="ARBA" id="ARBA00004123"/>
    </source>
</evidence>
<dbReference type="GO" id="GO:0008270">
    <property type="term" value="F:zinc ion binding"/>
    <property type="evidence" value="ECO:0007669"/>
    <property type="project" value="UniProtKB-KW"/>
</dbReference>
<dbReference type="OrthoDB" id="20839at2759"/>
<dbReference type="PANTHER" id="PTHR13793">
    <property type="entry name" value="PHD FINGER PROTEINS"/>
    <property type="match status" value="1"/>
</dbReference>
<feature type="domain" description="PWWP" evidence="13">
    <location>
        <begin position="1005"/>
        <end position="1071"/>
    </location>
</feature>
<feature type="region of interest" description="Disordered" evidence="10">
    <location>
        <begin position="305"/>
        <end position="334"/>
    </location>
</feature>
<evidence type="ECO:0000256" key="2">
    <source>
        <dbReference type="ARBA" id="ARBA00022723"/>
    </source>
</evidence>
<dbReference type="GO" id="GO:0005634">
    <property type="term" value="C:nucleus"/>
    <property type="evidence" value="ECO:0007669"/>
    <property type="project" value="UniProtKB-SubCell"/>
</dbReference>
<evidence type="ECO:0000256" key="3">
    <source>
        <dbReference type="ARBA" id="ARBA00022737"/>
    </source>
</evidence>
<dbReference type="Pfam" id="PF00439">
    <property type="entry name" value="Bromodomain"/>
    <property type="match status" value="1"/>
</dbReference>
<dbReference type="Pfam" id="PF00855">
    <property type="entry name" value="PWWP"/>
    <property type="match status" value="1"/>
</dbReference>
<dbReference type="Pfam" id="PF13831">
    <property type="entry name" value="PHD_2"/>
    <property type="match status" value="1"/>
</dbReference>
<evidence type="ECO:0000256" key="10">
    <source>
        <dbReference type="SAM" id="MobiDB-lite"/>
    </source>
</evidence>
<feature type="compositionally biased region" description="Acidic residues" evidence="10">
    <location>
        <begin position="853"/>
        <end position="862"/>
    </location>
</feature>
<feature type="domain" description="PHD-type" evidence="14">
    <location>
        <begin position="184"/>
        <end position="298"/>
    </location>
</feature>
<dbReference type="Pfam" id="PF10513">
    <property type="entry name" value="EPL1"/>
    <property type="match status" value="1"/>
</dbReference>
<comment type="subcellular location">
    <subcellularLocation>
        <location evidence="1">Nucleus</location>
    </subcellularLocation>
</comment>
<feature type="region of interest" description="Disordered" evidence="10">
    <location>
        <begin position="651"/>
        <end position="689"/>
    </location>
</feature>
<dbReference type="STRING" id="933084.A0A067Q5Q6"/>
<keyword evidence="6 8" id="KW-0103">Bromodomain</keyword>
<dbReference type="InterPro" id="IPR034732">
    <property type="entry name" value="EPHD"/>
</dbReference>
<feature type="region of interest" description="Disordered" evidence="10">
    <location>
        <begin position="1099"/>
        <end position="1145"/>
    </location>
</feature>
<dbReference type="SUPFAM" id="SSF63748">
    <property type="entry name" value="Tudor/PWWP/MBT"/>
    <property type="match status" value="1"/>
</dbReference>
<dbReference type="InterPro" id="IPR000313">
    <property type="entry name" value="PWWP_dom"/>
</dbReference>
<feature type="compositionally biased region" description="Acidic residues" evidence="10">
    <location>
        <begin position="879"/>
        <end position="899"/>
    </location>
</feature>
<evidence type="ECO:0000256" key="4">
    <source>
        <dbReference type="ARBA" id="ARBA00022771"/>
    </source>
</evidence>
<feature type="compositionally biased region" description="Pro residues" evidence="10">
    <location>
        <begin position="655"/>
        <end position="665"/>
    </location>
</feature>
<evidence type="ECO:0000313" key="16">
    <source>
        <dbReference type="Proteomes" id="UP000027265"/>
    </source>
</evidence>
<dbReference type="PROSITE" id="PS50014">
    <property type="entry name" value="BROMODOMAIN_2"/>
    <property type="match status" value="1"/>
</dbReference>
<feature type="region of interest" description="Disordered" evidence="10">
    <location>
        <begin position="711"/>
        <end position="994"/>
    </location>
</feature>
<dbReference type="InterPro" id="IPR013083">
    <property type="entry name" value="Znf_RING/FYVE/PHD"/>
</dbReference>
<reference evidence="16" key="1">
    <citation type="journal article" date="2014" name="Proc. Natl. Acad. Sci. U.S.A.">
        <title>Extensive sampling of basidiomycete genomes demonstrates inadequacy of the white-rot/brown-rot paradigm for wood decay fungi.</title>
        <authorList>
            <person name="Riley R."/>
            <person name="Salamov A.A."/>
            <person name="Brown D.W."/>
            <person name="Nagy L.G."/>
            <person name="Floudas D."/>
            <person name="Held B.W."/>
            <person name="Levasseur A."/>
            <person name="Lombard V."/>
            <person name="Morin E."/>
            <person name="Otillar R."/>
            <person name="Lindquist E.A."/>
            <person name="Sun H."/>
            <person name="LaButti K.M."/>
            <person name="Schmutz J."/>
            <person name="Jabbour D."/>
            <person name="Luo H."/>
            <person name="Baker S.E."/>
            <person name="Pisabarro A.G."/>
            <person name="Walton J.D."/>
            <person name="Blanchette R.A."/>
            <person name="Henrissat B."/>
            <person name="Martin F."/>
            <person name="Cullen D."/>
            <person name="Hibbett D.S."/>
            <person name="Grigoriev I.V."/>
        </authorList>
    </citation>
    <scope>NUCLEOTIDE SEQUENCE [LARGE SCALE GENOMIC DNA]</scope>
    <source>
        <strain evidence="16">MUCL 33604</strain>
    </source>
</reference>
<dbReference type="PROSITE" id="PS50016">
    <property type="entry name" value="ZF_PHD_2"/>
    <property type="match status" value="1"/>
</dbReference>
<dbReference type="EMBL" id="KL197712">
    <property type="protein sequence ID" value="KDQ61470.1"/>
    <property type="molecule type" value="Genomic_DNA"/>
</dbReference>
<gene>
    <name evidence="15" type="ORF">JAAARDRAFT_54835</name>
</gene>
<feature type="domain" description="PHD-type" evidence="12">
    <location>
        <begin position="130"/>
        <end position="180"/>
    </location>
</feature>
<dbReference type="Gene3D" id="2.30.30.140">
    <property type="match status" value="1"/>
</dbReference>
<dbReference type="GO" id="GO:0006357">
    <property type="term" value="P:regulation of transcription by RNA polymerase II"/>
    <property type="evidence" value="ECO:0007669"/>
    <property type="project" value="TreeGrafter"/>
</dbReference>
<dbReference type="AlphaFoldDB" id="A0A067Q5Q6"/>
<keyword evidence="7" id="KW-0539">Nucleus</keyword>
<keyword evidence="4 9" id="KW-0863">Zinc-finger</keyword>
<dbReference type="InParanoid" id="A0A067Q5Q6"/>
<keyword evidence="2" id="KW-0479">Metal-binding</keyword>
<dbReference type="CDD" id="cd04369">
    <property type="entry name" value="Bromodomain"/>
    <property type="match status" value="1"/>
</dbReference>
<dbReference type="InterPro" id="IPR019787">
    <property type="entry name" value="Znf_PHD-finger"/>
</dbReference>
<dbReference type="PROSITE" id="PS51805">
    <property type="entry name" value="EPHD"/>
    <property type="match status" value="1"/>
</dbReference>
<organism evidence="15 16">
    <name type="scientific">Jaapia argillacea MUCL 33604</name>
    <dbReference type="NCBI Taxonomy" id="933084"/>
    <lineage>
        <taxon>Eukaryota</taxon>
        <taxon>Fungi</taxon>
        <taxon>Dikarya</taxon>
        <taxon>Basidiomycota</taxon>
        <taxon>Agaricomycotina</taxon>
        <taxon>Agaricomycetes</taxon>
        <taxon>Agaricomycetidae</taxon>
        <taxon>Jaapiales</taxon>
        <taxon>Jaapiaceae</taxon>
        <taxon>Jaapia</taxon>
    </lineage>
</organism>
<evidence type="ECO:0000313" key="15">
    <source>
        <dbReference type="EMBL" id="KDQ61470.1"/>
    </source>
</evidence>
<evidence type="ECO:0000259" key="14">
    <source>
        <dbReference type="PROSITE" id="PS51805"/>
    </source>
</evidence>
<feature type="compositionally biased region" description="Polar residues" evidence="10">
    <location>
        <begin position="816"/>
        <end position="842"/>
    </location>
</feature>
<evidence type="ECO:0000259" key="12">
    <source>
        <dbReference type="PROSITE" id="PS50016"/>
    </source>
</evidence>
<evidence type="ECO:0000256" key="9">
    <source>
        <dbReference type="PROSITE-ProRule" id="PRU00146"/>
    </source>
</evidence>
<proteinExistence type="predicted"/>
<keyword evidence="16" id="KW-1185">Reference proteome</keyword>
<dbReference type="GO" id="GO:0006325">
    <property type="term" value="P:chromatin organization"/>
    <property type="evidence" value="ECO:0007669"/>
    <property type="project" value="UniProtKB-ARBA"/>
</dbReference>
<evidence type="ECO:0000259" key="11">
    <source>
        <dbReference type="PROSITE" id="PS50014"/>
    </source>
</evidence>
<dbReference type="InterPro" id="IPR001487">
    <property type="entry name" value="Bromodomain"/>
</dbReference>
<feature type="compositionally biased region" description="Acidic residues" evidence="10">
    <location>
        <begin position="1104"/>
        <end position="1120"/>
    </location>
</feature>
<feature type="compositionally biased region" description="Basic and acidic residues" evidence="10">
    <location>
        <begin position="672"/>
        <end position="686"/>
    </location>
</feature>
<dbReference type="FunFam" id="3.30.40.10:FF:000007">
    <property type="entry name" value="Bromodomain containing 1, isoform CRA_b"/>
    <property type="match status" value="1"/>
</dbReference>
<accession>A0A067Q5Q6</accession>
<dbReference type="InterPro" id="IPR050701">
    <property type="entry name" value="Histone_Mod_Regulator"/>
</dbReference>
<feature type="domain" description="Bromo" evidence="11">
    <location>
        <begin position="499"/>
        <end position="569"/>
    </location>
</feature>
<feature type="compositionally biased region" description="Polar residues" evidence="10">
    <location>
        <begin position="317"/>
        <end position="333"/>
    </location>
</feature>
<evidence type="ECO:0000259" key="13">
    <source>
        <dbReference type="PROSITE" id="PS50812"/>
    </source>
</evidence>
<keyword evidence="5" id="KW-0862">Zinc</keyword>
<dbReference type="InterPro" id="IPR011011">
    <property type="entry name" value="Znf_FYVE_PHD"/>
</dbReference>
<feature type="compositionally biased region" description="Basic and acidic residues" evidence="10">
    <location>
        <begin position="927"/>
        <end position="938"/>
    </location>
</feature>
<dbReference type="InterPro" id="IPR019542">
    <property type="entry name" value="Enhancer_polycomb-like_N"/>
</dbReference>
<dbReference type="InterPro" id="IPR001965">
    <property type="entry name" value="Znf_PHD"/>
</dbReference>
<evidence type="ECO:0000256" key="7">
    <source>
        <dbReference type="ARBA" id="ARBA00023242"/>
    </source>
</evidence>
<dbReference type="HOGENOM" id="CLU_003589_0_0_1"/>
<dbReference type="PROSITE" id="PS50812">
    <property type="entry name" value="PWWP"/>
    <property type="match status" value="1"/>
</dbReference>
<sequence>MARGVASPAPLPVPKPSFTKIVDEGLAKPAGLHDLQARSYGYNDFSNFQRPEHYIRHIEPLESELAVQVEYDMDEQDQEWLDAVNAERKKEQLDKVSYETFEVIMDRLEKEWFDLTKNLPKPDMALPSEDSTCAICDDSEGENSNAIVFCDGCNLAVHQDCYGVPYIPEGQWLCRKCTVSPENPVSCILCPNEGGAFKQTVDGLWVHLLCAIWVPETRVVNDVFMEPITGIEKVPKQRWKLKCSVCDIREGACIQCNKASCFLAFHPTCARKEKYLMPMKSTQGSEPVTLACYCEKHLPKEQQESRRAALAAEEEVQNTSSETDEPISNNPLTRSSAIKSKSARAYAKSYTLGPPLVPHIILTRILAYIQKVPMRKRQEFLIMVCKYWSLKREVRRGAPLLKRLHLEPWTAVGGGAREGGAGVGSGSGVGKGWTEEERVVRIELLKQLREDLASVQALAALSRDRENQKLEQAEIINDLFSLALYPHEPPLRMAFEKIIGFDRNDYFKNPVSRLEVPDYFDIIKKPMCWNIIDGRLDRHEYWDIQAFRDDVNLVLDNALLYNRPGSLHHKAAAKIRANSQPILEKLDTLAVSRKSQGLPMEDELQQGVPPLGDLEPPLPMLNLLVSQDAIAQDIDLILNADPVTSLFNYEFAKLKPPPPPPPPPKPKPKRDRKAERERRKLARELADASPGFRVPRTRKAVAEAAKFEAEAAIAAAPEPEPEVDVTGPGDEAELKKVAAKKKSKKATLPSQKATGPPPLVEEVTDKDSFKNFEVGWILPEGRRRRTRKPAASDISPAPPPPPPPKKRSHLARQKSRLSVVTTSAAENETLQDTLGEASTSKLSPRREVHSPMDVDEAAEDTVDIPQNELDDASSPLTTPEEEERNPLEVEEEADAEEREEAPKGPMIIEVLDTPATRREKSMRKKELRAQRLAQRDESETSSAGPSVVSRPQMEDLESELSELSDVVSEDVKEGGVVVEEPPKPTPIPAKPAAKGLRGEITLEEGKSLEGGTLAGYPWWAAVVFEPDHPDVPANTLKVKPKEGETVLVCFFDTQSSWQWLDLSKLRMLGEDDTLDQQMLTQKFKSGHVRSQCREAYRRAKAEMEGPEDEEIEEVQAEDQDGSLPTAPSGHTDMVLADSTEVAEDL</sequence>
<dbReference type="FunFam" id="3.30.40.10:FF:000008">
    <property type="entry name" value="Bromodomain containing 1, isoform CRA_a"/>
    <property type="match status" value="1"/>
</dbReference>
<dbReference type="Proteomes" id="UP000027265">
    <property type="component" value="Unassembled WGS sequence"/>
</dbReference>
<dbReference type="SUPFAM" id="SSF57903">
    <property type="entry name" value="FYVE/PHD zinc finger"/>
    <property type="match status" value="1"/>
</dbReference>
<dbReference type="SMART" id="SM00249">
    <property type="entry name" value="PHD"/>
    <property type="match status" value="2"/>
</dbReference>
<protein>
    <submittedName>
        <fullName evidence="15">Uncharacterized protein</fullName>
    </submittedName>
</protein>
<dbReference type="Gene3D" id="3.30.40.10">
    <property type="entry name" value="Zinc/RING finger domain, C3HC4 (zinc finger)"/>
    <property type="match status" value="2"/>
</dbReference>
<feature type="compositionally biased region" description="Basic residues" evidence="10">
    <location>
        <begin position="804"/>
        <end position="815"/>
    </location>
</feature>
<dbReference type="Gene3D" id="1.20.920.10">
    <property type="entry name" value="Bromodomain-like"/>
    <property type="match status" value="1"/>
</dbReference>
<dbReference type="InterPro" id="IPR036427">
    <property type="entry name" value="Bromodomain-like_sf"/>
</dbReference>
<keyword evidence="3" id="KW-0677">Repeat</keyword>
<dbReference type="SUPFAM" id="SSF47370">
    <property type="entry name" value="Bromodomain"/>
    <property type="match status" value="1"/>
</dbReference>
<name>A0A067Q5Q6_9AGAM</name>
<dbReference type="SMART" id="SM00297">
    <property type="entry name" value="BROMO"/>
    <property type="match status" value="1"/>
</dbReference>
<dbReference type="CDD" id="cd05839">
    <property type="entry name" value="PWWP_BRPF"/>
    <property type="match status" value="1"/>
</dbReference>
<evidence type="ECO:0000256" key="8">
    <source>
        <dbReference type="PROSITE-ProRule" id="PRU00035"/>
    </source>
</evidence>
<evidence type="ECO:0000256" key="5">
    <source>
        <dbReference type="ARBA" id="ARBA00022833"/>
    </source>
</evidence>